<dbReference type="Proteomes" id="UP000826462">
    <property type="component" value="Chromosome 1"/>
</dbReference>
<evidence type="ECO:0000313" key="1">
    <source>
        <dbReference type="EMBL" id="QYD70481.1"/>
    </source>
</evidence>
<gene>
    <name evidence="1" type="ORF">KZJ38_09430</name>
</gene>
<evidence type="ECO:0000313" key="2">
    <source>
        <dbReference type="Proteomes" id="UP000826462"/>
    </source>
</evidence>
<organism evidence="1 2">
    <name type="scientific">Paraburkholderia edwinii</name>
    <dbReference type="NCBI Taxonomy" id="2861782"/>
    <lineage>
        <taxon>Bacteria</taxon>
        <taxon>Pseudomonadati</taxon>
        <taxon>Pseudomonadota</taxon>
        <taxon>Betaproteobacteria</taxon>
        <taxon>Burkholderiales</taxon>
        <taxon>Burkholderiaceae</taxon>
        <taxon>Paraburkholderia</taxon>
    </lineage>
</organism>
<dbReference type="EMBL" id="CP080095">
    <property type="protein sequence ID" value="QYD70481.1"/>
    <property type="molecule type" value="Genomic_DNA"/>
</dbReference>
<accession>A0ABX8UP22</accession>
<reference evidence="1 2" key="1">
    <citation type="submission" date="2021-07" db="EMBL/GenBank/DDBJ databases">
        <title>Paraburkholderia edwinii protects Aspergillus sp. from phenazines by acting as a toxin sponge.</title>
        <authorList>
            <person name="Dahlstrom K.M."/>
            <person name="Newman D.K."/>
        </authorList>
    </citation>
    <scope>NUCLEOTIDE SEQUENCE [LARGE SCALE GENOMIC DNA]</scope>
    <source>
        <strain evidence="1 2">Pe01</strain>
    </source>
</reference>
<protein>
    <submittedName>
        <fullName evidence="1">Uncharacterized protein</fullName>
    </submittedName>
</protein>
<keyword evidence="2" id="KW-1185">Reference proteome</keyword>
<name>A0ABX8UP22_9BURK</name>
<proteinExistence type="predicted"/>
<sequence length="196" mass="21858">MDDVRCVFPNNGQSIGGQSAMTSWIALVVRSIGRRRVAVAVVLHRDTYDHAKMLSRVVAPHLQSRYARLLAARRRSVFLDYLPTLRTWSLKAMPVLTSNGLRSTLSSSVVETSVMRLFPGNLSRRSSRRRSARAARATATARLAALAVPTRLRTLGPGNVRELPNLAEWIGVTKRQLYAWAAVQLQRLLMLARNAQ</sequence>